<evidence type="ECO:0000313" key="2">
    <source>
        <dbReference type="EMBL" id="CEK91871.1"/>
    </source>
</evidence>
<accession>A0A0B7BHR7</accession>
<name>A0A0B7BHR7_9EUPU</name>
<dbReference type="EMBL" id="HACG01045007">
    <property type="protein sequence ID" value="CEK91872.1"/>
    <property type="molecule type" value="Transcribed_RNA"/>
</dbReference>
<feature type="non-terminal residue" evidence="2">
    <location>
        <position position="1"/>
    </location>
</feature>
<proteinExistence type="predicted"/>
<sequence length="50" mass="5419">ARKSNAGPKFMNKIHVSPGRSPIKVAQIVAETKETTVNESSVSESQLPRL</sequence>
<evidence type="ECO:0000313" key="3">
    <source>
        <dbReference type="EMBL" id="CEK91872.1"/>
    </source>
</evidence>
<evidence type="ECO:0000313" key="1">
    <source>
        <dbReference type="EMBL" id="CEK91869.1"/>
    </source>
</evidence>
<protein>
    <submittedName>
        <fullName evidence="2">Uncharacterized protein</fullName>
    </submittedName>
</protein>
<dbReference type="AlphaFoldDB" id="A0A0B7BHR7"/>
<organism evidence="2">
    <name type="scientific">Arion vulgaris</name>
    <dbReference type="NCBI Taxonomy" id="1028688"/>
    <lineage>
        <taxon>Eukaryota</taxon>
        <taxon>Metazoa</taxon>
        <taxon>Spiralia</taxon>
        <taxon>Lophotrochozoa</taxon>
        <taxon>Mollusca</taxon>
        <taxon>Gastropoda</taxon>
        <taxon>Heterobranchia</taxon>
        <taxon>Euthyneura</taxon>
        <taxon>Panpulmonata</taxon>
        <taxon>Eupulmonata</taxon>
        <taxon>Stylommatophora</taxon>
        <taxon>Helicina</taxon>
        <taxon>Arionoidea</taxon>
        <taxon>Arionidae</taxon>
        <taxon>Arion</taxon>
    </lineage>
</organism>
<gene>
    <name evidence="2" type="primary">ORF185311</name>
    <name evidence="1" type="synonym">ORF185300</name>
    <name evidence="3" type="synonym">ORF185316</name>
</gene>
<reference evidence="2" key="1">
    <citation type="submission" date="2014-12" db="EMBL/GenBank/DDBJ databases">
        <title>Insight into the proteome of Arion vulgaris.</title>
        <authorList>
            <person name="Aradska J."/>
            <person name="Bulat T."/>
            <person name="Smidak R."/>
            <person name="Sarate P."/>
            <person name="Gangsoo J."/>
            <person name="Sialana F."/>
            <person name="Bilban M."/>
            <person name="Lubec G."/>
        </authorList>
    </citation>
    <scope>NUCLEOTIDE SEQUENCE</scope>
    <source>
        <tissue evidence="2">Skin</tissue>
    </source>
</reference>
<dbReference type="EMBL" id="HACG01045006">
    <property type="protein sequence ID" value="CEK91871.1"/>
    <property type="molecule type" value="Transcribed_RNA"/>
</dbReference>
<dbReference type="EMBL" id="HACG01045004">
    <property type="protein sequence ID" value="CEK91869.1"/>
    <property type="molecule type" value="Transcribed_RNA"/>
</dbReference>